<sequence>MKPIILLRTFALLFFIVPAASTSLCGQEDVTFTYLDQDDFFFCLEDTTQTIQITPDPARTLTELTIIWILGETEPFVVSDVSQLTHTFTYPARDILEMCNYDDRFGCTGLCFTTQVLATYADSENPENVSRTVTYRKPPELSITGGGTYCLGQTARLTGGICPNNDPTAEDLIWTLPDGTEIRNEGTIEFPITVPGTFTFQLANANECGSGSTSTTITVIEAPEVAAVADSNVTVVDSVNYQLCFEESAVVRINSSASVGLTGRTWSVNRSGATIFDRNDVITRVEFDRPGDYVFTLRGSNENCDLTDEASFTIRVIPADVLEELRPQADECISLSYTPDPFNPAAIYEVDNVVVDNADFPIDLGIGLHTVFIQLPTSDCPAPPQRDTFSIVAEATATISTPDTTLCDQAMPLTFSATPAEGGIWTIDGMPFDGTIDPSSLDGGTYTIAYGNDPCLVSDQSTLTILETSISVPGLRELCIDQAPVDFSGEVTPAGGVFSGTAITAAGVFDPDLSGLGTFTITYSFRNPADTTCQNSETFSVEVSELTASFTTGDCDGNEVCFNLPAGVNYDRVSWDFGGLGTSDRQSPCFRFPGQGTYSVSLTAFRGPCEETSVREITIAEAPDPAFRLDADPTGCSELLVTIMNNSNGGGDLNYDWQLNGETFSTEVNPGVLTLASVLQDSVFSIGLTLSNACEENSTPIQTITTRPQPAARFGTNRSIYCSGDTVLISNNSIGQADTYRWTLDGVMIGNDSVPPFLMPESDEGTQIELCLFTTNVCGNDTLCQDIRIVPSDVNALFNVSPSTVCAGDTVRFRNLATNGVDVLYDFGNGQRSTATDPTTVYETPGVYRISQRAFGCGSDEFIQEITVLEVPEANFNAEVGCPGIPVRFSNNSDPDLRSSWDFGDGSPGVEAFSPDHTFPAPGSYTVCLTVSPILPEACEALFCQVVRIAERPVAGFMATDSVCLGEVVTVSTLATGDGLSCRYVFDDGNLSDDCSAENRYLEAGSYSVTQIVRDSRGCEDSLTLPVFVRPLPEPDFSPLVMNACAPDTLRFQNNTPAASSYLWDFGDGSSSMATSPMHTFTDPGTYQTVLTATGPDGLCTASVEQEIVINEMPRAIIQTAATELCLGEGINLANISTGTVSDVRWDLGDGTTSFENNPQGHQFLAAGEYTVSLFINNNDLCTDSTSVPVTVHPPVVLATAERRNILCHGDNTGLLRVDVSSGLTPYSFSWSNQANAATNTDLVAGAYRVTVTDANQCEAVLVDSILQPPPIVASPEISTVTCAGGNDGAITLAAAGGVGPYRIDWPGGTASGTIFNLAAGEYPVTITDNNDCTVERTITLPENPPIVILDSIVNVSCFGEQDGVFALRDLSGGVGAYQLSLTGTDYQQSGTTITRFDGLGPDVYTFKLTDALGCFEQYEVMITEPDEVLFNIFADTVFLSLGESVLLDNRFNANDPTFLWTPGSGLSCTDCERPRAQPTDPLTTYAALLTDRNGCTARDSVTAVVSIDREVYIPNTFTPNQDGRNDLFRIRSEFPLGIDTIESFQIFDRWGQVVFEQREFPPNDPAYGWDGRKNGEMVQLGIYVYQVVVRYFDQEKIVLSGKVELLR</sequence>
<dbReference type="InterPro" id="IPR000601">
    <property type="entry name" value="PKD_dom"/>
</dbReference>
<dbReference type="PANTHER" id="PTHR46730:SF1">
    <property type="entry name" value="PLAT DOMAIN-CONTAINING PROTEIN"/>
    <property type="match status" value="1"/>
</dbReference>
<keyword evidence="2" id="KW-0812">Transmembrane</keyword>
<dbReference type="InterPro" id="IPR025667">
    <property type="entry name" value="SprB_repeat"/>
</dbReference>
<evidence type="ECO:0000256" key="2">
    <source>
        <dbReference type="ARBA" id="ARBA00022692"/>
    </source>
</evidence>
<dbReference type="STRING" id="478744.SAMN05444359_10483"/>
<keyword evidence="6" id="KW-0732">Signal</keyword>
<evidence type="ECO:0000256" key="1">
    <source>
        <dbReference type="ARBA" id="ARBA00004141"/>
    </source>
</evidence>
<evidence type="ECO:0000256" key="3">
    <source>
        <dbReference type="ARBA" id="ARBA00022737"/>
    </source>
</evidence>
<feature type="domain" description="PKD" evidence="7">
    <location>
        <begin position="174"/>
        <end position="219"/>
    </location>
</feature>
<dbReference type="RefSeq" id="WP_090165932.1">
    <property type="nucleotide sequence ID" value="NZ_FOFB01000004.1"/>
</dbReference>
<protein>
    <submittedName>
        <fullName evidence="8">Gliding motility-associated C-terminal domain-containing protein</fullName>
    </submittedName>
</protein>
<organism evidence="8 9">
    <name type="scientific">Neolewinella agarilytica</name>
    <dbReference type="NCBI Taxonomy" id="478744"/>
    <lineage>
        <taxon>Bacteria</taxon>
        <taxon>Pseudomonadati</taxon>
        <taxon>Bacteroidota</taxon>
        <taxon>Saprospiria</taxon>
        <taxon>Saprospirales</taxon>
        <taxon>Lewinellaceae</taxon>
        <taxon>Neolewinella</taxon>
    </lineage>
</organism>
<dbReference type="GO" id="GO:0005886">
    <property type="term" value="C:plasma membrane"/>
    <property type="evidence" value="ECO:0007669"/>
    <property type="project" value="TreeGrafter"/>
</dbReference>
<gene>
    <name evidence="8" type="ORF">SAMN05444359_10483</name>
</gene>
<feature type="chain" id="PRO_5011480468" evidence="6">
    <location>
        <begin position="20"/>
        <end position="1608"/>
    </location>
</feature>
<dbReference type="InterPro" id="IPR013783">
    <property type="entry name" value="Ig-like_fold"/>
</dbReference>
<feature type="domain" description="PKD" evidence="7">
    <location>
        <begin position="1114"/>
        <end position="1192"/>
    </location>
</feature>
<dbReference type="GO" id="GO:0006816">
    <property type="term" value="P:calcium ion transport"/>
    <property type="evidence" value="ECO:0007669"/>
    <property type="project" value="TreeGrafter"/>
</dbReference>
<dbReference type="GO" id="GO:0005261">
    <property type="term" value="F:monoatomic cation channel activity"/>
    <property type="evidence" value="ECO:0007669"/>
    <property type="project" value="TreeGrafter"/>
</dbReference>
<proteinExistence type="predicted"/>
<feature type="signal peptide" evidence="6">
    <location>
        <begin position="1"/>
        <end position="19"/>
    </location>
</feature>
<dbReference type="InterPro" id="IPR026341">
    <property type="entry name" value="T9SS_type_B"/>
</dbReference>
<dbReference type="InParanoid" id="A0A1H9C7K4"/>
<dbReference type="Pfam" id="PF13585">
    <property type="entry name" value="CHU_C"/>
    <property type="match status" value="1"/>
</dbReference>
<feature type="domain" description="PKD" evidence="7">
    <location>
        <begin position="952"/>
        <end position="1029"/>
    </location>
</feature>
<keyword evidence="5" id="KW-0472">Membrane</keyword>
<reference evidence="9" key="1">
    <citation type="submission" date="2016-10" db="EMBL/GenBank/DDBJ databases">
        <authorList>
            <person name="Varghese N."/>
            <person name="Submissions S."/>
        </authorList>
    </citation>
    <scope>NUCLEOTIDE SEQUENCE [LARGE SCALE GENOMIC DNA]</scope>
    <source>
        <strain evidence="9">DSM 24740</strain>
    </source>
</reference>
<evidence type="ECO:0000256" key="5">
    <source>
        <dbReference type="ARBA" id="ARBA00023136"/>
    </source>
</evidence>
<evidence type="ECO:0000256" key="6">
    <source>
        <dbReference type="SAM" id="SignalP"/>
    </source>
</evidence>
<dbReference type="Gene3D" id="2.60.40.740">
    <property type="match status" value="2"/>
</dbReference>
<keyword evidence="9" id="KW-1185">Reference proteome</keyword>
<evidence type="ECO:0000256" key="4">
    <source>
        <dbReference type="ARBA" id="ARBA00022989"/>
    </source>
</evidence>
<dbReference type="PANTHER" id="PTHR46730">
    <property type="entry name" value="POLYCYSTIN-1"/>
    <property type="match status" value="1"/>
</dbReference>
<evidence type="ECO:0000313" key="8">
    <source>
        <dbReference type="EMBL" id="SEP96783.1"/>
    </source>
</evidence>
<keyword evidence="3" id="KW-0677">Repeat</keyword>
<name>A0A1H9C7K4_9BACT</name>
<dbReference type="PROSITE" id="PS50093">
    <property type="entry name" value="PKD"/>
    <property type="match status" value="5"/>
</dbReference>
<dbReference type="SUPFAM" id="SSF49299">
    <property type="entry name" value="PKD domain"/>
    <property type="match status" value="7"/>
</dbReference>
<dbReference type="OrthoDB" id="7794186at2"/>
<dbReference type="NCBIfam" id="TIGR04131">
    <property type="entry name" value="Bac_Flav_CTERM"/>
    <property type="match status" value="1"/>
</dbReference>
<dbReference type="Proteomes" id="UP000199021">
    <property type="component" value="Unassembled WGS sequence"/>
</dbReference>
<accession>A0A1H9C7K4</accession>
<evidence type="ECO:0000259" key="7">
    <source>
        <dbReference type="PROSITE" id="PS50093"/>
    </source>
</evidence>
<dbReference type="Pfam" id="PF18911">
    <property type="entry name" value="PKD_4"/>
    <property type="match status" value="4"/>
</dbReference>
<comment type="subcellular location">
    <subcellularLocation>
        <location evidence="1">Membrane</location>
        <topology evidence="1">Multi-pass membrane protein</topology>
    </subcellularLocation>
</comment>
<feature type="domain" description="PKD" evidence="7">
    <location>
        <begin position="890"/>
        <end position="932"/>
    </location>
</feature>
<dbReference type="Pfam" id="PF13573">
    <property type="entry name" value="SprB"/>
    <property type="match status" value="2"/>
</dbReference>
<dbReference type="EMBL" id="FOFB01000004">
    <property type="protein sequence ID" value="SEP96783.1"/>
    <property type="molecule type" value="Genomic_DNA"/>
</dbReference>
<dbReference type="InterPro" id="IPR022409">
    <property type="entry name" value="PKD/Chitinase_dom"/>
</dbReference>
<evidence type="ECO:0000313" key="9">
    <source>
        <dbReference type="Proteomes" id="UP000199021"/>
    </source>
</evidence>
<keyword evidence="4" id="KW-1133">Transmembrane helix</keyword>
<dbReference type="CDD" id="cd00146">
    <property type="entry name" value="PKD"/>
    <property type="match status" value="3"/>
</dbReference>
<dbReference type="Gene3D" id="2.60.40.10">
    <property type="entry name" value="Immunoglobulins"/>
    <property type="match status" value="7"/>
</dbReference>
<feature type="domain" description="PKD" evidence="7">
    <location>
        <begin position="1053"/>
        <end position="1105"/>
    </location>
</feature>
<dbReference type="InterPro" id="IPR035986">
    <property type="entry name" value="PKD_dom_sf"/>
</dbReference>
<dbReference type="SMART" id="SM00089">
    <property type="entry name" value="PKD"/>
    <property type="match status" value="8"/>
</dbReference>